<dbReference type="GO" id="GO:0005829">
    <property type="term" value="C:cytosol"/>
    <property type="evidence" value="ECO:0007669"/>
    <property type="project" value="TreeGrafter"/>
</dbReference>
<dbReference type="GO" id="GO:0033698">
    <property type="term" value="C:Rpd3L complex"/>
    <property type="evidence" value="ECO:0007669"/>
    <property type="project" value="TreeGrafter"/>
</dbReference>
<name>A0A0F8CQZ5_CERFI</name>
<feature type="region of interest" description="Disordered" evidence="1">
    <location>
        <begin position="21"/>
        <end position="62"/>
    </location>
</feature>
<evidence type="ECO:0000259" key="2">
    <source>
        <dbReference type="Pfam" id="PF08595"/>
    </source>
</evidence>
<keyword evidence="4" id="KW-1185">Reference proteome</keyword>
<proteinExistence type="predicted"/>
<comment type="caution">
    <text evidence="3">The sequence shown here is derived from an EMBL/GenBank/DDBJ whole genome shotgun (WGS) entry which is preliminary data.</text>
</comment>
<dbReference type="Pfam" id="PF08595">
    <property type="entry name" value="RXT2_N"/>
    <property type="match status" value="1"/>
</dbReference>
<dbReference type="PANTHER" id="PTHR28232:SF1">
    <property type="entry name" value="TRANSCRIPTIONAL REGULATORY PROTEIN RXT2"/>
    <property type="match status" value="1"/>
</dbReference>
<feature type="compositionally biased region" description="Polar residues" evidence="1">
    <location>
        <begin position="252"/>
        <end position="279"/>
    </location>
</feature>
<feature type="domain" description="Transcriptional regulatory protein RXT2 N-terminal" evidence="2">
    <location>
        <begin position="38"/>
        <end position="179"/>
    </location>
</feature>
<evidence type="ECO:0000313" key="3">
    <source>
        <dbReference type="EMBL" id="KKF93177.1"/>
    </source>
</evidence>
<dbReference type="EMBL" id="LBBL01000270">
    <property type="protein sequence ID" value="KKF93177.1"/>
    <property type="molecule type" value="Genomic_DNA"/>
</dbReference>
<dbReference type="Proteomes" id="UP000034841">
    <property type="component" value="Unassembled WGS sequence"/>
</dbReference>
<dbReference type="PANTHER" id="PTHR28232">
    <property type="entry name" value="TRANSCRIPTIONAL REGULATORY PROTEIN RXT2"/>
    <property type="match status" value="1"/>
</dbReference>
<dbReference type="AlphaFoldDB" id="A0A0F8CQZ5"/>
<feature type="region of interest" description="Disordered" evidence="1">
    <location>
        <begin position="252"/>
        <end position="280"/>
    </location>
</feature>
<accession>A0A0F8CQZ5</accession>
<dbReference type="InterPro" id="IPR013904">
    <property type="entry name" value="RXT2_N"/>
</dbReference>
<evidence type="ECO:0000313" key="4">
    <source>
        <dbReference type="Proteomes" id="UP000034841"/>
    </source>
</evidence>
<feature type="region of interest" description="Disordered" evidence="1">
    <location>
        <begin position="381"/>
        <end position="403"/>
    </location>
</feature>
<protein>
    <recommendedName>
        <fullName evidence="2">Transcriptional regulatory protein RXT2 N-terminal domain-containing protein</fullName>
    </recommendedName>
</protein>
<gene>
    <name evidence="3" type="ORF">CFO_g4470</name>
</gene>
<sequence>MSSSQQILFAETILSVKKALKREACESDSDEPVSNRGNRGDKTKKKARFTERGHLAPPSGPETYKRTVEYAGVLRETISQNPLLIDDDGYVVDSDEEDPERLRDAATNAILDNPYADVIIEEILAPLTSVTDLPTHPTLSRPFTSNTITSLMHQSNDIMRKENASLWKVKRLLAGFCGDYMWIPCGVLLGENDGDYYKTNIFPEITEITQAALDETRALYDVPIEKLHSNGQNGANGDNVAANDVIQVNETQANTTKGNTKNSSGPNGNTKTTPFNPTPSGELDIPVHPFFAAPLTARPDKNMGLPDAEAEEMRHLLQAYVQKQEQVCRGARKLFEGLLKAQRLRQTVMTWARTEAHSGENHDMSDDEDWYDKEYLGITEDLKKGQDEEEEDTTTTKKTRNRK</sequence>
<dbReference type="InterPro" id="IPR039602">
    <property type="entry name" value="Rxt2"/>
</dbReference>
<reference evidence="3 4" key="1">
    <citation type="submission" date="2015-04" db="EMBL/GenBank/DDBJ databases">
        <title>Genome sequence of Ceratocystis platani, a major pathogen of plane trees.</title>
        <authorList>
            <person name="Belbahri L."/>
        </authorList>
    </citation>
    <scope>NUCLEOTIDE SEQUENCE [LARGE SCALE GENOMIC DNA]</scope>
    <source>
        <strain evidence="3 4">CFO</strain>
    </source>
</reference>
<dbReference type="OrthoDB" id="2405722at2759"/>
<evidence type="ECO:0000256" key="1">
    <source>
        <dbReference type="SAM" id="MobiDB-lite"/>
    </source>
</evidence>
<organism evidence="3 4">
    <name type="scientific">Ceratocystis fimbriata f. sp. platani</name>
    <dbReference type="NCBI Taxonomy" id="88771"/>
    <lineage>
        <taxon>Eukaryota</taxon>
        <taxon>Fungi</taxon>
        <taxon>Dikarya</taxon>
        <taxon>Ascomycota</taxon>
        <taxon>Pezizomycotina</taxon>
        <taxon>Sordariomycetes</taxon>
        <taxon>Hypocreomycetidae</taxon>
        <taxon>Microascales</taxon>
        <taxon>Ceratocystidaceae</taxon>
        <taxon>Ceratocystis</taxon>
    </lineage>
</organism>